<keyword evidence="1" id="KW-0805">Transcription regulation</keyword>
<dbReference type="PANTHER" id="PTHR43280">
    <property type="entry name" value="ARAC-FAMILY TRANSCRIPTIONAL REGULATOR"/>
    <property type="match status" value="1"/>
</dbReference>
<keyword evidence="6" id="KW-1185">Reference proteome</keyword>
<evidence type="ECO:0000313" key="6">
    <source>
        <dbReference type="Proteomes" id="UP001170379"/>
    </source>
</evidence>
<proteinExistence type="predicted"/>
<organism evidence="5 6">
    <name type="scientific">Gulosibacter molinativorax</name>
    <dbReference type="NCBI Taxonomy" id="256821"/>
    <lineage>
        <taxon>Bacteria</taxon>
        <taxon>Bacillati</taxon>
        <taxon>Actinomycetota</taxon>
        <taxon>Actinomycetes</taxon>
        <taxon>Micrococcales</taxon>
        <taxon>Microbacteriaceae</taxon>
        <taxon>Gulosibacter</taxon>
    </lineage>
</organism>
<evidence type="ECO:0000256" key="2">
    <source>
        <dbReference type="ARBA" id="ARBA00023125"/>
    </source>
</evidence>
<feature type="domain" description="HTH araC/xylS-type" evidence="4">
    <location>
        <begin position="73"/>
        <end position="171"/>
    </location>
</feature>
<protein>
    <recommendedName>
        <fullName evidence="4">HTH araC/xylS-type domain-containing protein</fullName>
    </recommendedName>
</protein>
<sequence length="186" mass="20809">MRDDALYIDHGDVITSAGTASALDACLHIVRERLGTEAATQIARHIVIAPHRDDDQAQFIDRPVPDAPDSPLGQTIEWALANLDKPLSVEDLAGRASMSPRNFSRRFRELTGSSPAKWLQAKRLAEARRLLEGTTWSIARIAETCGFNSPVTFRQNFLARYSTTPTSYRHRFAVPSTTRRDHIISR</sequence>
<reference evidence="5" key="2">
    <citation type="journal article" date="2022" name="Sci. Rep.">
        <title>In silico prediction of the enzymes involved in the degradation of the herbicide molinate by Gulosibacter molinativorax ON4T.</title>
        <authorList>
            <person name="Lopes A.R."/>
            <person name="Bunin E."/>
            <person name="Viana A.T."/>
            <person name="Froufe H."/>
            <person name="Munoz-Merida A."/>
            <person name="Pinho D."/>
            <person name="Figueiredo J."/>
            <person name="Barroso C."/>
            <person name="Vaz-Moreira I."/>
            <person name="Bellanger X."/>
            <person name="Egas C."/>
            <person name="Nunes O.C."/>
        </authorList>
    </citation>
    <scope>NUCLEOTIDE SEQUENCE</scope>
    <source>
        <strain evidence="5">ON4</strain>
    </source>
</reference>
<dbReference type="InterPro" id="IPR018062">
    <property type="entry name" value="HTH_AraC-typ_CS"/>
</dbReference>
<evidence type="ECO:0000256" key="1">
    <source>
        <dbReference type="ARBA" id="ARBA00023015"/>
    </source>
</evidence>
<dbReference type="RefSeq" id="WP_106486604.1">
    <property type="nucleotide sequence ID" value="NZ_CP028426.1"/>
</dbReference>
<dbReference type="SUPFAM" id="SSF46689">
    <property type="entry name" value="Homeodomain-like"/>
    <property type="match status" value="2"/>
</dbReference>
<gene>
    <name evidence="5" type="ORF">C7K25_10910</name>
</gene>
<dbReference type="PROSITE" id="PS01124">
    <property type="entry name" value="HTH_ARAC_FAMILY_2"/>
    <property type="match status" value="1"/>
</dbReference>
<dbReference type="Gene3D" id="3.40.50.880">
    <property type="match status" value="1"/>
</dbReference>
<evidence type="ECO:0000259" key="4">
    <source>
        <dbReference type="PROSITE" id="PS01124"/>
    </source>
</evidence>
<accession>A0ABT7C9J5</accession>
<evidence type="ECO:0000256" key="3">
    <source>
        <dbReference type="ARBA" id="ARBA00023163"/>
    </source>
</evidence>
<dbReference type="SMART" id="SM00342">
    <property type="entry name" value="HTH_ARAC"/>
    <property type="match status" value="1"/>
</dbReference>
<keyword evidence="2" id="KW-0238">DNA-binding</keyword>
<dbReference type="EMBL" id="PXVD01000017">
    <property type="protein sequence ID" value="MDJ1371870.1"/>
    <property type="molecule type" value="Genomic_DNA"/>
</dbReference>
<comment type="caution">
    <text evidence="5">The sequence shown here is derived from an EMBL/GenBank/DDBJ whole genome shotgun (WGS) entry which is preliminary data.</text>
</comment>
<dbReference type="InterPro" id="IPR029062">
    <property type="entry name" value="Class_I_gatase-like"/>
</dbReference>
<dbReference type="PROSITE" id="PS00041">
    <property type="entry name" value="HTH_ARAC_FAMILY_1"/>
    <property type="match status" value="1"/>
</dbReference>
<dbReference type="InterPro" id="IPR009057">
    <property type="entry name" value="Homeodomain-like_sf"/>
</dbReference>
<reference evidence="5" key="1">
    <citation type="submission" date="2018-03" db="EMBL/GenBank/DDBJ databases">
        <authorList>
            <person name="Nunes O.C."/>
            <person name="Lopes A.R."/>
            <person name="Froufe H."/>
            <person name="Munoz-Merida A."/>
            <person name="Barroso C."/>
            <person name="Egas C."/>
        </authorList>
    </citation>
    <scope>NUCLEOTIDE SEQUENCE</scope>
    <source>
        <strain evidence="5">ON4</strain>
    </source>
</reference>
<name>A0ABT7C9J5_9MICO</name>
<evidence type="ECO:0000313" key="5">
    <source>
        <dbReference type="EMBL" id="MDJ1371870.1"/>
    </source>
</evidence>
<dbReference type="PANTHER" id="PTHR43280:SF11">
    <property type="entry name" value="RCS-SPECIFIC HTH-TYPE TRANSCRIPTIONAL ACTIVATOR RCLR"/>
    <property type="match status" value="1"/>
</dbReference>
<dbReference type="InterPro" id="IPR018060">
    <property type="entry name" value="HTH_AraC"/>
</dbReference>
<dbReference type="SUPFAM" id="SSF52317">
    <property type="entry name" value="Class I glutamine amidotransferase-like"/>
    <property type="match status" value="1"/>
</dbReference>
<dbReference type="Proteomes" id="UP001170379">
    <property type="component" value="Unassembled WGS sequence"/>
</dbReference>
<dbReference type="Gene3D" id="1.10.10.60">
    <property type="entry name" value="Homeodomain-like"/>
    <property type="match status" value="1"/>
</dbReference>
<keyword evidence="3" id="KW-0804">Transcription</keyword>
<dbReference type="Pfam" id="PF12833">
    <property type="entry name" value="HTH_18"/>
    <property type="match status" value="1"/>
</dbReference>